<organism evidence="5 6">
    <name type="scientific">Actinoallomurus iriomotensis</name>
    <dbReference type="NCBI Taxonomy" id="478107"/>
    <lineage>
        <taxon>Bacteria</taxon>
        <taxon>Bacillati</taxon>
        <taxon>Actinomycetota</taxon>
        <taxon>Actinomycetes</taxon>
        <taxon>Streptosporangiales</taxon>
        <taxon>Thermomonosporaceae</taxon>
        <taxon>Actinoallomurus</taxon>
    </lineage>
</organism>
<dbReference type="InterPro" id="IPR002937">
    <property type="entry name" value="Amino_oxidase"/>
</dbReference>
<feature type="domain" description="Carrier" evidence="4">
    <location>
        <begin position="1036"/>
        <end position="1110"/>
    </location>
</feature>
<dbReference type="SUPFAM" id="SSF56634">
    <property type="entry name" value="Heme-dependent catalase-like"/>
    <property type="match status" value="1"/>
</dbReference>
<dbReference type="Gene3D" id="2.40.180.10">
    <property type="entry name" value="Catalase core domain"/>
    <property type="match status" value="1"/>
</dbReference>
<dbReference type="PROSITE" id="PS51402">
    <property type="entry name" value="CATALASE_3"/>
    <property type="match status" value="1"/>
</dbReference>
<dbReference type="PRINTS" id="PR00419">
    <property type="entry name" value="ADXRDTASE"/>
</dbReference>
<keyword evidence="6" id="KW-1185">Reference proteome</keyword>
<proteinExistence type="predicted"/>
<dbReference type="InterPro" id="IPR009081">
    <property type="entry name" value="PP-bd_ACP"/>
</dbReference>
<keyword evidence="1" id="KW-0596">Phosphopantetheine</keyword>
<evidence type="ECO:0000313" key="5">
    <source>
        <dbReference type="EMBL" id="GLY82114.1"/>
    </source>
</evidence>
<dbReference type="Gene3D" id="3.50.50.60">
    <property type="entry name" value="FAD/NAD(P)-binding domain"/>
    <property type="match status" value="1"/>
</dbReference>
<dbReference type="Pfam" id="PF01593">
    <property type="entry name" value="Amino_oxidase"/>
    <property type="match status" value="1"/>
</dbReference>
<dbReference type="PROSITE" id="PS50075">
    <property type="entry name" value="CARRIER"/>
    <property type="match status" value="1"/>
</dbReference>
<dbReference type="Gene3D" id="1.10.1200.10">
    <property type="entry name" value="ACP-like"/>
    <property type="match status" value="1"/>
</dbReference>
<dbReference type="SMART" id="SM00823">
    <property type="entry name" value="PKS_PP"/>
    <property type="match status" value="1"/>
</dbReference>
<keyword evidence="2" id="KW-0597">Phosphoprotein</keyword>
<dbReference type="AlphaFoldDB" id="A0A9W6RUK9"/>
<dbReference type="GO" id="GO:0031177">
    <property type="term" value="F:phosphopantetheine binding"/>
    <property type="evidence" value="ECO:0007669"/>
    <property type="project" value="InterPro"/>
</dbReference>
<dbReference type="Gene3D" id="3.30.70.1990">
    <property type="match status" value="1"/>
</dbReference>
<feature type="region of interest" description="Disordered" evidence="3">
    <location>
        <begin position="177"/>
        <end position="205"/>
    </location>
</feature>
<comment type="caution">
    <text evidence="5">The sequence shown here is derived from an EMBL/GenBank/DDBJ whole genome shotgun (WGS) entry which is preliminary data.</text>
</comment>
<accession>A0A9W6RUK9</accession>
<name>A0A9W6RUK9_9ACTN</name>
<dbReference type="Gene3D" id="1.10.405.20">
    <property type="match status" value="1"/>
</dbReference>
<dbReference type="EMBL" id="BSTK01000001">
    <property type="protein sequence ID" value="GLY82114.1"/>
    <property type="molecule type" value="Genomic_DNA"/>
</dbReference>
<evidence type="ECO:0000256" key="1">
    <source>
        <dbReference type="ARBA" id="ARBA00022450"/>
    </source>
</evidence>
<dbReference type="InterPro" id="IPR036188">
    <property type="entry name" value="FAD/NAD-bd_sf"/>
</dbReference>
<dbReference type="PANTHER" id="PTHR42841">
    <property type="entry name" value="AMINE OXIDASE"/>
    <property type="match status" value="1"/>
</dbReference>
<evidence type="ECO:0000313" key="6">
    <source>
        <dbReference type="Proteomes" id="UP001165074"/>
    </source>
</evidence>
<dbReference type="InterPro" id="IPR020806">
    <property type="entry name" value="PKS_PP-bd"/>
</dbReference>
<evidence type="ECO:0000256" key="3">
    <source>
        <dbReference type="SAM" id="MobiDB-lite"/>
    </source>
</evidence>
<sequence>MLAELVSAAYRVARTRSSRAAHGVGVAAGGRLRVLDNPALPAHRVLDPGAEYRVLLRHSNARGFADDAVLDGRGAALRLLGPAGDTSPLVDLVLVTGERFVSPHAAAFAEWTRATAAGRSALVADDPCIAQALTELIRDPDSYLDVYYYSQVAYRFIGRDGIPRLVRYRLRSADGGPDGGRVDPAHLRLPQDYAPRRDGDPRAGDHLRDEFRRRVRRGDARYLLELQLRPDEGDREALDPTRPWPPERFGWVAAAEVELDHLADPAAAEVLTFDPGHAPPELALIPATSATDPASVNHVRAVAYRASAHARLGLPIDAALSALVAGQRPVDDLPPRLAGLREALVAATLDMHRLRWQDSADPVADILAVLAGGPLARHEPALARVATGLRAAADAGRPDAGAVPDGFRAMLDRLTGGFHRAEAGSMAALADVLTAYRPVCMETIFWNGVLTCRYYRDHGEYLAYAERVTRVLPALSRLALAVPVGDDQVLAVARFASVDPGTASAVLSEYTCTAVRDGDRWALRAVLETEYLERPVTAEQDADTVVEDYFARPVDQAERHAKLALAVAAGLLVEEWEHALAHSDDGPRRVCVIGAGPAGLVAAHELHRRGHRVTVLEQADAVAGKCASVTVDGRWYDLGGHLCIGEHTYVRQLAAEVGAGTEPATPAHVVDAGTGSIVRRRGLLLDTAAIRTYQRLRDAEFPGIGGSGLVDAGRSLDLPAARWAADRNFAALTALVPGYTGSGYGFLGSATLPALYPLRFAEFAGVFSFLGADAESAARHARWTVAGGFMDLWRRVAARLPDVRVGQRVESVTRADGRVRVRTRDGEEEFDDLVLAMPLDRTGEFLDLGDEERELFARIRYLDYWTVVAEATGLPREGFYLVDRHVDDPATVGHCVSFHHRYPDTDVYTFYGYGRPGQTAGELQRTLAQDVRRMGGRLEAVHTSRRWNYFPHVEAADAAAGFFSRLEGLQGARNTWYAGSLLAFELVEPTAVHARELVRRHFPALAGTPGAEPASAPPPAAPTHAGPLLAGVPDHAEIREWMRAQMARRLGLAVAEVDADAPLDAYPLESLAIVQLIAEMSAWLDWEIAPAVLVEYPTIDEVARAIADDLAAESALAAGPSRA</sequence>
<protein>
    <recommendedName>
        <fullName evidence="4">Carrier domain-containing protein</fullName>
    </recommendedName>
</protein>
<dbReference type="InterPro" id="IPR036736">
    <property type="entry name" value="ACP-like_sf"/>
</dbReference>
<dbReference type="InterPro" id="IPR018028">
    <property type="entry name" value="Catalase"/>
</dbReference>
<dbReference type="Proteomes" id="UP001165074">
    <property type="component" value="Unassembled WGS sequence"/>
</dbReference>
<reference evidence="5" key="1">
    <citation type="submission" date="2023-03" db="EMBL/GenBank/DDBJ databases">
        <title>Actinoallomurus iriomotensis NBRC 103684.</title>
        <authorList>
            <person name="Ichikawa N."/>
            <person name="Sato H."/>
            <person name="Tonouchi N."/>
        </authorList>
    </citation>
    <scope>NUCLEOTIDE SEQUENCE</scope>
    <source>
        <strain evidence="5">NBRC 103684</strain>
    </source>
</reference>
<dbReference type="Pfam" id="PF00550">
    <property type="entry name" value="PP-binding"/>
    <property type="match status" value="1"/>
</dbReference>
<dbReference type="GO" id="GO:0004096">
    <property type="term" value="F:catalase activity"/>
    <property type="evidence" value="ECO:0007669"/>
    <property type="project" value="InterPro"/>
</dbReference>
<gene>
    <name evidence="5" type="ORF">Airi02_000460</name>
</gene>
<dbReference type="GO" id="GO:0006979">
    <property type="term" value="P:response to oxidative stress"/>
    <property type="evidence" value="ECO:0007669"/>
    <property type="project" value="InterPro"/>
</dbReference>
<evidence type="ECO:0000259" key="4">
    <source>
        <dbReference type="PROSITE" id="PS50075"/>
    </source>
</evidence>
<dbReference type="SUPFAM" id="SSF51905">
    <property type="entry name" value="FAD/NAD(P)-binding domain"/>
    <property type="match status" value="1"/>
</dbReference>
<dbReference type="SUPFAM" id="SSF47336">
    <property type="entry name" value="ACP-like"/>
    <property type="match status" value="1"/>
</dbReference>
<dbReference type="GO" id="GO:0020037">
    <property type="term" value="F:heme binding"/>
    <property type="evidence" value="ECO:0007669"/>
    <property type="project" value="InterPro"/>
</dbReference>
<dbReference type="Pfam" id="PF13450">
    <property type="entry name" value="NAD_binding_8"/>
    <property type="match status" value="1"/>
</dbReference>
<dbReference type="InterPro" id="IPR020835">
    <property type="entry name" value="Catalase_sf"/>
</dbReference>
<feature type="compositionally biased region" description="Basic and acidic residues" evidence="3">
    <location>
        <begin position="194"/>
        <end position="205"/>
    </location>
</feature>
<evidence type="ECO:0000256" key="2">
    <source>
        <dbReference type="ARBA" id="ARBA00022553"/>
    </source>
</evidence>